<reference evidence="3" key="1">
    <citation type="journal article" date="2021" name="J Fungi (Basel)">
        <title>Genomic and Metabolomic Analyses of the Marine Fungus Emericellopsis cladophorae: Insights into Saltwater Adaptability Mechanisms and Its Biosynthetic Potential.</title>
        <authorList>
            <person name="Goncalves M.F.M."/>
            <person name="Hilario S."/>
            <person name="Van de Peer Y."/>
            <person name="Esteves A.C."/>
            <person name="Alves A."/>
        </authorList>
    </citation>
    <scope>NUCLEOTIDE SEQUENCE</scope>
    <source>
        <strain evidence="3">MUM 19.33</strain>
    </source>
</reference>
<gene>
    <name evidence="3" type="ORF">J7T54_001936</name>
</gene>
<keyword evidence="2" id="KW-0472">Membrane</keyword>
<dbReference type="AlphaFoldDB" id="A0A9Q0BA65"/>
<feature type="region of interest" description="Disordered" evidence="1">
    <location>
        <begin position="1"/>
        <end position="42"/>
    </location>
</feature>
<protein>
    <submittedName>
        <fullName evidence="3">Uncharacterized protein</fullName>
    </submittedName>
</protein>
<dbReference type="EMBL" id="JAGIXG020000081">
    <property type="protein sequence ID" value="KAI6778132.1"/>
    <property type="molecule type" value="Genomic_DNA"/>
</dbReference>
<proteinExistence type="predicted"/>
<reference evidence="3" key="2">
    <citation type="submission" date="2022-07" db="EMBL/GenBank/DDBJ databases">
        <authorList>
            <person name="Goncalves M.F.M."/>
            <person name="Hilario S."/>
            <person name="Van De Peer Y."/>
            <person name="Esteves A.C."/>
            <person name="Alves A."/>
        </authorList>
    </citation>
    <scope>NUCLEOTIDE SEQUENCE</scope>
    <source>
        <strain evidence="3">MUM 19.33</strain>
    </source>
</reference>
<evidence type="ECO:0000313" key="4">
    <source>
        <dbReference type="Proteomes" id="UP001055219"/>
    </source>
</evidence>
<accession>A0A9Q0BA65</accession>
<keyword evidence="4" id="KW-1185">Reference proteome</keyword>
<dbReference type="Proteomes" id="UP001055219">
    <property type="component" value="Unassembled WGS sequence"/>
</dbReference>
<evidence type="ECO:0000313" key="3">
    <source>
        <dbReference type="EMBL" id="KAI6778132.1"/>
    </source>
</evidence>
<keyword evidence="2" id="KW-0812">Transmembrane</keyword>
<evidence type="ECO:0000256" key="1">
    <source>
        <dbReference type="SAM" id="MobiDB-lite"/>
    </source>
</evidence>
<sequence>MFQSHLKPASISDAPSMAPKMSERPSLRRAQTAPSKVITGPDRTKPDWMLAFSYMLIYLELGWLIMVIWRSLAKPLDGIATQTG</sequence>
<organism evidence="3 4">
    <name type="scientific">Emericellopsis cladophorae</name>
    <dbReference type="NCBI Taxonomy" id="2686198"/>
    <lineage>
        <taxon>Eukaryota</taxon>
        <taxon>Fungi</taxon>
        <taxon>Dikarya</taxon>
        <taxon>Ascomycota</taxon>
        <taxon>Pezizomycotina</taxon>
        <taxon>Sordariomycetes</taxon>
        <taxon>Hypocreomycetidae</taxon>
        <taxon>Hypocreales</taxon>
        <taxon>Bionectriaceae</taxon>
        <taxon>Emericellopsis</taxon>
    </lineage>
</organism>
<dbReference type="GeneID" id="75828452"/>
<dbReference type="OrthoDB" id="10314152at2759"/>
<keyword evidence="2" id="KW-1133">Transmembrane helix</keyword>
<feature type="transmembrane region" description="Helical" evidence="2">
    <location>
        <begin position="48"/>
        <end position="69"/>
    </location>
</feature>
<evidence type="ECO:0000256" key="2">
    <source>
        <dbReference type="SAM" id="Phobius"/>
    </source>
</evidence>
<name>A0A9Q0BA65_9HYPO</name>
<comment type="caution">
    <text evidence="3">The sequence shown here is derived from an EMBL/GenBank/DDBJ whole genome shotgun (WGS) entry which is preliminary data.</text>
</comment>
<dbReference type="RefSeq" id="XP_051358988.1">
    <property type="nucleotide sequence ID" value="XM_051510085.1"/>
</dbReference>